<evidence type="ECO:0000313" key="6">
    <source>
        <dbReference type="EMBL" id="KAK4273842.1"/>
    </source>
</evidence>
<dbReference type="CDD" id="cd23767">
    <property type="entry name" value="IQCD"/>
    <property type="match status" value="1"/>
</dbReference>
<comment type="caution">
    <text evidence="6">The sequence shown here is derived from an EMBL/GenBank/DDBJ whole genome shotgun (WGS) entry which is preliminary data.</text>
</comment>
<feature type="region of interest" description="Disordered" evidence="4">
    <location>
        <begin position="1"/>
        <end position="45"/>
    </location>
</feature>
<dbReference type="PANTHER" id="PTHR32295">
    <property type="entry name" value="IQ-DOMAIN 5-RELATED"/>
    <property type="match status" value="1"/>
</dbReference>
<keyword evidence="1" id="KW-0112">Calmodulin-binding</keyword>
<keyword evidence="7" id="KW-1185">Reference proteome</keyword>
<accession>A0AAE1JSZ1</accession>
<dbReference type="PANTHER" id="PTHR32295:SF6">
    <property type="entry name" value="PROTEIN IQ-DOMAIN 18"/>
    <property type="match status" value="1"/>
</dbReference>
<dbReference type="AlphaFoldDB" id="A0AAE1JSZ1"/>
<evidence type="ECO:0000256" key="1">
    <source>
        <dbReference type="ARBA" id="ARBA00022860"/>
    </source>
</evidence>
<dbReference type="Pfam" id="PF00612">
    <property type="entry name" value="IQ"/>
    <property type="match status" value="2"/>
</dbReference>
<dbReference type="InterPro" id="IPR000048">
    <property type="entry name" value="IQ_motif_EF-hand-BS"/>
</dbReference>
<comment type="similarity">
    <text evidence="2">Belongs to the IQD family.</text>
</comment>
<dbReference type="InterPro" id="IPR025064">
    <property type="entry name" value="DUF4005"/>
</dbReference>
<dbReference type="SMART" id="SM00015">
    <property type="entry name" value="IQ"/>
    <property type="match status" value="2"/>
</dbReference>
<evidence type="ECO:0000259" key="5">
    <source>
        <dbReference type="Pfam" id="PF13178"/>
    </source>
</evidence>
<dbReference type="GO" id="GO:0005516">
    <property type="term" value="F:calmodulin binding"/>
    <property type="evidence" value="ECO:0007669"/>
    <property type="project" value="UniProtKB-KW"/>
</dbReference>
<name>A0AAE1JSZ1_9FABA</name>
<proteinExistence type="inferred from homology"/>
<dbReference type="EMBL" id="JAWXYG010000004">
    <property type="protein sequence ID" value="KAK4273842.1"/>
    <property type="molecule type" value="Genomic_DNA"/>
</dbReference>
<evidence type="ECO:0000256" key="2">
    <source>
        <dbReference type="ARBA" id="ARBA00024341"/>
    </source>
</evidence>
<organism evidence="6 7">
    <name type="scientific">Acacia crassicarpa</name>
    <name type="common">northern wattle</name>
    <dbReference type="NCBI Taxonomy" id="499986"/>
    <lineage>
        <taxon>Eukaryota</taxon>
        <taxon>Viridiplantae</taxon>
        <taxon>Streptophyta</taxon>
        <taxon>Embryophyta</taxon>
        <taxon>Tracheophyta</taxon>
        <taxon>Spermatophyta</taxon>
        <taxon>Magnoliopsida</taxon>
        <taxon>eudicotyledons</taxon>
        <taxon>Gunneridae</taxon>
        <taxon>Pentapetalae</taxon>
        <taxon>rosids</taxon>
        <taxon>fabids</taxon>
        <taxon>Fabales</taxon>
        <taxon>Fabaceae</taxon>
        <taxon>Caesalpinioideae</taxon>
        <taxon>mimosoid clade</taxon>
        <taxon>Acacieae</taxon>
        <taxon>Acacia</taxon>
    </lineage>
</organism>
<comment type="subunit">
    <text evidence="3">Binds to multiple calmodulin (CaM) in the presence of Ca(2+) and CaM-like proteins.</text>
</comment>
<gene>
    <name evidence="6" type="ORF">QN277_017159</name>
</gene>
<evidence type="ECO:0000313" key="7">
    <source>
        <dbReference type="Proteomes" id="UP001293593"/>
    </source>
</evidence>
<reference evidence="6" key="1">
    <citation type="submission" date="2023-10" db="EMBL/GenBank/DDBJ databases">
        <title>Chromosome-level genome of the transformable northern wattle, Acacia crassicarpa.</title>
        <authorList>
            <person name="Massaro I."/>
            <person name="Sinha N.R."/>
            <person name="Poethig S."/>
            <person name="Leichty A.R."/>
        </authorList>
    </citation>
    <scope>NUCLEOTIDE SEQUENCE</scope>
    <source>
        <strain evidence="6">Acra3RX</strain>
        <tissue evidence="6">Leaf</tissue>
    </source>
</reference>
<evidence type="ECO:0000256" key="3">
    <source>
        <dbReference type="ARBA" id="ARBA00024378"/>
    </source>
</evidence>
<protein>
    <recommendedName>
        <fullName evidence="5">DUF4005 domain-containing protein</fullName>
    </recommendedName>
</protein>
<dbReference type="Gene3D" id="1.20.5.190">
    <property type="match status" value="1"/>
</dbReference>
<dbReference type="PROSITE" id="PS50096">
    <property type="entry name" value="IQ"/>
    <property type="match status" value="2"/>
</dbReference>
<dbReference type="Pfam" id="PF13178">
    <property type="entry name" value="DUF4005"/>
    <property type="match status" value="1"/>
</dbReference>
<dbReference type="Proteomes" id="UP001293593">
    <property type="component" value="Unassembled WGS sequence"/>
</dbReference>
<evidence type="ECO:0000256" key="4">
    <source>
        <dbReference type="SAM" id="MobiDB-lite"/>
    </source>
</evidence>
<sequence length="417" mass="47068">MGKAGGSSWLATVRRAFRSSTKEKGKKSSRTREEHEQEEEENKRGKRRWIFRSPFGQETTSLHCEERTITSVADVTTRSYDVEQQRHAIAIAMATTAAAEAALATAQAAVEVVRLSKPSFLVREHNAAIVVQTAFRGYLARRALGALKGLVKLQALVRGHNVRKRAKLTLECMQALIRVQTRVCEQRAKRLSQHERATDSTDERGTDQQVWMRWDDHPRTVDNIRALLKRTEEVSSRSEMSLADAFSHQIWTTGREACTSEEEVEERDGSTWRRRCRENRVRASCGPRDAIKIVEIDTYSHCSNHGFADKERSYGGYKPQFIKPPRLSFSSPNKAHYEISTATTPPPMRMKHVEMISAEKSNASMTNYMAATASAKARSRPQSTLGHRISTHEKDKMGSITKRFSFPAPNSCDGVDT</sequence>
<feature type="domain" description="DUF4005" evidence="5">
    <location>
        <begin position="340"/>
        <end position="413"/>
    </location>
</feature>